<feature type="compositionally biased region" description="Basic and acidic residues" evidence="1">
    <location>
        <begin position="12"/>
        <end position="22"/>
    </location>
</feature>
<protein>
    <submittedName>
        <fullName evidence="2">Uncharacterized protein</fullName>
    </submittedName>
</protein>
<evidence type="ECO:0000313" key="2">
    <source>
        <dbReference type="EMBL" id="OQE27872.1"/>
    </source>
</evidence>
<dbReference type="EMBL" id="MLKD01000004">
    <property type="protein sequence ID" value="OQE27872.1"/>
    <property type="molecule type" value="Genomic_DNA"/>
</dbReference>
<dbReference type="STRING" id="303698.A0A1V6TNA9"/>
<dbReference type="PANTHER" id="PTHR38111">
    <property type="entry name" value="ZN(2)-C6 FUNGAL-TYPE DOMAIN-CONTAINING PROTEIN-RELATED"/>
    <property type="match status" value="1"/>
</dbReference>
<accession>A0A1V6TNA9</accession>
<proteinExistence type="predicted"/>
<organism evidence="2 3">
    <name type="scientific">Penicillium steckii</name>
    <dbReference type="NCBI Taxonomy" id="303698"/>
    <lineage>
        <taxon>Eukaryota</taxon>
        <taxon>Fungi</taxon>
        <taxon>Dikarya</taxon>
        <taxon>Ascomycota</taxon>
        <taxon>Pezizomycotina</taxon>
        <taxon>Eurotiomycetes</taxon>
        <taxon>Eurotiomycetidae</taxon>
        <taxon>Eurotiales</taxon>
        <taxon>Aspergillaceae</taxon>
        <taxon>Penicillium</taxon>
    </lineage>
</organism>
<dbReference type="InterPro" id="IPR053178">
    <property type="entry name" value="Osmoadaptation_assoc"/>
</dbReference>
<dbReference type="Proteomes" id="UP000191285">
    <property type="component" value="Unassembled WGS sequence"/>
</dbReference>
<keyword evidence="3" id="KW-1185">Reference proteome</keyword>
<name>A0A1V6TNA9_9EURO</name>
<sequence length="465" mass="53394">MQPESSKQKMVAKREPPQKEKAGQITLAPLPKTIEDGPMIRMQLSSSFMDSYFPLEEEKRVETIGINVFYYLTSNTLQLPHHSGMLKKAIGAISCMYLGKVNNDPTMVQNSIGLYNQAISGLVAKIQKGCLSDDVFYTVVLFQAYETLHCRRGILTWLEHTRATGVILRQFRHKSAENPLIHMIYNNYQKLAFTHSISTPAIKSEEEYQYLMNLAGPGHIDKLFKLYVGIAKLRKELEDADTSDHKRCNALNYECNALKEKINEWYITERSNFGGVPCQCDPRKAVFTDLPSTNQLFGLSFEFPSLDIARLYILYWTALVLVEPLIHRARTLIEPDPSTIHSQETPTHHEYLISEYFADQVCRALPFCLQPKMKTWGVHVVIASMAQICKPYIFLRRQSKFDWCLRAYELMVERGMDLALFLKYSAYQQWATMEDADELQALARLSLKDPLSPELTHNREATEVL</sequence>
<dbReference type="PANTHER" id="PTHR38111:SF11">
    <property type="entry name" value="TRANSCRIPTION FACTOR DOMAIN-CONTAINING PROTEIN-RELATED"/>
    <property type="match status" value="1"/>
</dbReference>
<evidence type="ECO:0000256" key="1">
    <source>
        <dbReference type="SAM" id="MobiDB-lite"/>
    </source>
</evidence>
<reference evidence="3" key="1">
    <citation type="journal article" date="2017" name="Nat. Microbiol.">
        <title>Global analysis of biosynthetic gene clusters reveals vast potential of secondary metabolite production in Penicillium species.</title>
        <authorList>
            <person name="Nielsen J.C."/>
            <person name="Grijseels S."/>
            <person name="Prigent S."/>
            <person name="Ji B."/>
            <person name="Dainat J."/>
            <person name="Nielsen K.F."/>
            <person name="Frisvad J.C."/>
            <person name="Workman M."/>
            <person name="Nielsen J."/>
        </authorList>
    </citation>
    <scope>NUCLEOTIDE SEQUENCE [LARGE SCALE GENOMIC DNA]</scope>
    <source>
        <strain evidence="3">IBT 24891</strain>
    </source>
</reference>
<gene>
    <name evidence="2" type="ORF">PENSTE_c004G05229</name>
</gene>
<comment type="caution">
    <text evidence="2">The sequence shown here is derived from an EMBL/GenBank/DDBJ whole genome shotgun (WGS) entry which is preliminary data.</text>
</comment>
<feature type="region of interest" description="Disordered" evidence="1">
    <location>
        <begin position="1"/>
        <end position="22"/>
    </location>
</feature>
<evidence type="ECO:0000313" key="3">
    <source>
        <dbReference type="Proteomes" id="UP000191285"/>
    </source>
</evidence>
<dbReference type="AlphaFoldDB" id="A0A1V6TNA9"/>
<dbReference type="OrthoDB" id="4354083at2759"/>